<reference evidence="3" key="1">
    <citation type="journal article" date="2011" name="Genome Biol.">
        <title>Comparative genomics of the social amoebae Dictyostelium discoideum and Dictyostelium purpureum.</title>
        <authorList>
            <consortium name="US DOE Joint Genome Institute (JGI-PGF)"/>
            <person name="Sucgang R."/>
            <person name="Kuo A."/>
            <person name="Tian X."/>
            <person name="Salerno W."/>
            <person name="Parikh A."/>
            <person name="Feasley C.L."/>
            <person name="Dalin E."/>
            <person name="Tu H."/>
            <person name="Huang E."/>
            <person name="Barry K."/>
            <person name="Lindquist E."/>
            <person name="Shapiro H."/>
            <person name="Bruce D."/>
            <person name="Schmutz J."/>
            <person name="Salamov A."/>
            <person name="Fey P."/>
            <person name="Gaudet P."/>
            <person name="Anjard C."/>
            <person name="Babu M.M."/>
            <person name="Basu S."/>
            <person name="Bushmanova Y."/>
            <person name="van der Wel H."/>
            <person name="Katoh-Kurasawa M."/>
            <person name="Dinh C."/>
            <person name="Coutinho P.M."/>
            <person name="Saito T."/>
            <person name="Elias M."/>
            <person name="Schaap P."/>
            <person name="Kay R.R."/>
            <person name="Henrissat B."/>
            <person name="Eichinger L."/>
            <person name="Rivero F."/>
            <person name="Putnam N.H."/>
            <person name="West C.M."/>
            <person name="Loomis W.F."/>
            <person name="Chisholm R.L."/>
            <person name="Shaulsky G."/>
            <person name="Strassmann J.E."/>
            <person name="Queller D.C."/>
            <person name="Kuspa A."/>
            <person name="Grigoriev I.V."/>
        </authorList>
    </citation>
    <scope>NUCLEOTIDE SEQUENCE [LARGE SCALE GENOMIC DNA]</scope>
    <source>
        <strain evidence="3">QSDP1</strain>
    </source>
</reference>
<dbReference type="Proteomes" id="UP000001064">
    <property type="component" value="Unassembled WGS sequence"/>
</dbReference>
<evidence type="ECO:0000313" key="2">
    <source>
        <dbReference type="EMBL" id="EGC39647.1"/>
    </source>
</evidence>
<dbReference type="EMBL" id="GL870954">
    <property type="protein sequence ID" value="EGC39647.1"/>
    <property type="molecule type" value="Genomic_DNA"/>
</dbReference>
<keyword evidence="3" id="KW-1185">Reference proteome</keyword>
<dbReference type="GeneID" id="10509742"/>
<feature type="chain" id="PRO_5003263425" evidence="1">
    <location>
        <begin position="21"/>
        <end position="98"/>
    </location>
</feature>
<accession>F0Z8W5</accession>
<proteinExistence type="predicted"/>
<feature type="signal peptide" evidence="1">
    <location>
        <begin position="1"/>
        <end position="20"/>
    </location>
</feature>
<gene>
    <name evidence="2" type="ORF">DICPUDRAFT_147592</name>
</gene>
<evidence type="ECO:0000313" key="3">
    <source>
        <dbReference type="Proteomes" id="UP000001064"/>
    </source>
</evidence>
<keyword evidence="1" id="KW-0732">Signal</keyword>
<dbReference type="InParanoid" id="F0Z8W5"/>
<organism evidence="2 3">
    <name type="scientific">Dictyostelium purpureum</name>
    <name type="common">Slime mold</name>
    <dbReference type="NCBI Taxonomy" id="5786"/>
    <lineage>
        <taxon>Eukaryota</taxon>
        <taxon>Amoebozoa</taxon>
        <taxon>Evosea</taxon>
        <taxon>Eumycetozoa</taxon>
        <taxon>Dictyostelia</taxon>
        <taxon>Dictyosteliales</taxon>
        <taxon>Dictyosteliaceae</taxon>
        <taxon>Dictyostelium</taxon>
    </lineage>
</organism>
<dbReference type="KEGG" id="dpp:DICPUDRAFT_147592"/>
<sequence length="98" mass="11442">MKNNIIFFFISILLYTNTLGLFLDSVKIKNVDEFSDTLKEISKNLPTNINHGFNRISLLLPELSYAIESQENDIVLIKDKVISIRKYKYKLFNKINLT</sequence>
<dbReference type="AlphaFoldDB" id="F0Z8W5"/>
<dbReference type="VEuPathDB" id="AmoebaDB:DICPUDRAFT_147592"/>
<name>F0Z8W5_DICPU</name>
<dbReference type="RefSeq" id="XP_003283868.1">
    <property type="nucleotide sequence ID" value="XM_003283820.1"/>
</dbReference>
<protein>
    <submittedName>
        <fullName evidence="2">Uncharacterized protein</fullName>
    </submittedName>
</protein>
<evidence type="ECO:0000256" key="1">
    <source>
        <dbReference type="SAM" id="SignalP"/>
    </source>
</evidence>